<organism evidence="3 4">
    <name type="scientific">[Mycobacterium] wendilense</name>
    <dbReference type="NCBI Taxonomy" id="3064284"/>
    <lineage>
        <taxon>Bacteria</taxon>
        <taxon>Bacillati</taxon>
        <taxon>Actinomycetota</taxon>
        <taxon>Actinomycetes</taxon>
        <taxon>Mycobacteriales</taxon>
        <taxon>Mycobacteriaceae</taxon>
        <taxon>Mycolicibacter</taxon>
    </lineage>
</organism>
<dbReference type="Pfam" id="PF25547">
    <property type="entry name" value="WXG100_2"/>
    <property type="match status" value="1"/>
</dbReference>
<proteinExistence type="predicted"/>
<evidence type="ECO:0000313" key="4">
    <source>
        <dbReference type="Proteomes" id="UP001190466"/>
    </source>
</evidence>
<feature type="compositionally biased region" description="Basic and acidic residues" evidence="1">
    <location>
        <begin position="675"/>
        <end position="708"/>
    </location>
</feature>
<evidence type="ECO:0000256" key="1">
    <source>
        <dbReference type="SAM" id="MobiDB-lite"/>
    </source>
</evidence>
<evidence type="ECO:0000313" key="3">
    <source>
        <dbReference type="EMBL" id="CAJ1586154.1"/>
    </source>
</evidence>
<sequence>MTEPLVVDPASLSGAGASVAANSDGLVAALATLTAAYNADTGQDPAGAAFGYAYQESGSEIVAAVAAGVNALRATGYRVQVTATNYSMAEVAADIGRRASPLPTPRAPSEYPTPGGDPDVNGPGTSPPVLWYLVQAFVGNIWPNGKPSELRAAAGSWRQLAEPLSAVGRNISGPVETIGAQRIPEREAMRAAVADIGSALSTLAGHSKALADELDGFADDVEATQDAVRRLLDTLKTVVGSVVDKGILGTIFELVTGDAEDKIREVAADIKVVVSNHKRQADARKELVARLKEGIRSTSRALQVSARKELVEHLGSTAGNHIANLVDARTDLQLGLSMMGPVGVVEGLLAFDPGDPKGAFESLNAMAEAALLFNPGTALPKIVMDPAGSLETVKGLVHADDIFTSDRPFLGIGALGFDAATAVIPGGAATKAGSVARVADDMTQAGSAGRNADNPVDGFPEISASTAGLGDVRRSAESVSDRLDDLGGAPVELKSVPGRPISGPHLLEPPAPRVPEGGAAVSPVHPTPQGAPAPRIDVSPEGGESARTQVPAPVARGEAPGVQEPEVAGRPQTETSSARTIELSQAEASQGLLMGPATPDVGGSSQPKPSELASSHTRNYPNPSDSALQARVAALPDSGSGPQGQNPDAPDAASSEPRAETATPSAGDEPVPGNDTRDSSEARSDPSGLTDDKREEIISTEKGSRPDPTEYLSPEYIREHLSKFEEGAARFMPEDNLSRYGIGQRDGTSFVMTGADADHLVRTASGDPRAMEKALGLPVGFLDENAIVRIDIPDPGRYNLRMPSGNEAGANDQWIPGGYLPDGLPEAVIDCAAVPPEQYLVTPIEPGE</sequence>
<feature type="compositionally biased region" description="Polar residues" evidence="1">
    <location>
        <begin position="603"/>
        <end position="627"/>
    </location>
</feature>
<gene>
    <name evidence="3" type="ORF">MU0050_004117</name>
</gene>
<feature type="domain" description="Outer membrane channel protein CpnT-like N-terminal" evidence="2">
    <location>
        <begin position="129"/>
        <end position="229"/>
    </location>
</feature>
<dbReference type="InterPro" id="IPR057746">
    <property type="entry name" value="CpnT-like_N"/>
</dbReference>
<dbReference type="EMBL" id="OY726395">
    <property type="protein sequence ID" value="CAJ1586154.1"/>
    <property type="molecule type" value="Genomic_DNA"/>
</dbReference>
<dbReference type="Proteomes" id="UP001190466">
    <property type="component" value="Chromosome"/>
</dbReference>
<evidence type="ECO:0000259" key="2">
    <source>
        <dbReference type="Pfam" id="PF25547"/>
    </source>
</evidence>
<protein>
    <recommendedName>
        <fullName evidence="2">Outer membrane channel protein CpnT-like N-terminal domain-containing protein</fullName>
    </recommendedName>
</protein>
<dbReference type="RefSeq" id="WP_316512187.1">
    <property type="nucleotide sequence ID" value="NZ_OY726395.1"/>
</dbReference>
<accession>A0ABN9P3E2</accession>
<feature type="compositionally biased region" description="Basic and acidic residues" evidence="1">
    <location>
        <begin position="471"/>
        <end position="485"/>
    </location>
</feature>
<keyword evidence="4" id="KW-1185">Reference proteome</keyword>
<feature type="region of interest" description="Disordered" evidence="1">
    <location>
        <begin position="97"/>
        <end position="124"/>
    </location>
</feature>
<reference evidence="3 4" key="1">
    <citation type="submission" date="2023-08" db="EMBL/GenBank/DDBJ databases">
        <authorList>
            <person name="Folkvardsen B D."/>
            <person name="Norman A."/>
        </authorList>
    </citation>
    <scope>NUCLEOTIDE SEQUENCE [LARGE SCALE GENOMIC DNA]</scope>
    <source>
        <strain evidence="3 4">Mu0050</strain>
    </source>
</reference>
<feature type="compositionally biased region" description="Polar residues" evidence="1">
    <location>
        <begin position="572"/>
        <end position="588"/>
    </location>
</feature>
<feature type="region of interest" description="Disordered" evidence="1">
    <location>
        <begin position="468"/>
        <end position="712"/>
    </location>
</feature>
<name>A0ABN9P3E2_9MYCO</name>